<protein>
    <recommendedName>
        <fullName evidence="3">Deoxyhypusine monooxygenase</fullName>
    </recommendedName>
</protein>
<dbReference type="PANTHER" id="PTHR12697:SF5">
    <property type="entry name" value="DEOXYHYPUSINE HYDROXYLASE"/>
    <property type="match status" value="1"/>
</dbReference>
<reference evidence="1 2" key="1">
    <citation type="journal article" date="2020" name="Nat. Food">
        <title>A phased Vanilla planifolia genome enables genetic improvement of flavour and production.</title>
        <authorList>
            <person name="Hasing T."/>
            <person name="Tang H."/>
            <person name="Brym M."/>
            <person name="Khazi F."/>
            <person name="Huang T."/>
            <person name="Chambers A.H."/>
        </authorList>
    </citation>
    <scope>NUCLEOTIDE SEQUENCE [LARGE SCALE GENOMIC DNA]</scope>
    <source>
        <tissue evidence="1">Leaf</tissue>
    </source>
</reference>
<dbReference type="SUPFAM" id="SSF48371">
    <property type="entry name" value="ARM repeat"/>
    <property type="match status" value="1"/>
</dbReference>
<dbReference type="InterPro" id="IPR016024">
    <property type="entry name" value="ARM-type_fold"/>
</dbReference>
<dbReference type="GO" id="GO:0016491">
    <property type="term" value="F:oxidoreductase activity"/>
    <property type="evidence" value="ECO:0007669"/>
    <property type="project" value="TreeGrafter"/>
</dbReference>
<evidence type="ECO:0008006" key="3">
    <source>
        <dbReference type="Google" id="ProtNLM"/>
    </source>
</evidence>
<evidence type="ECO:0000313" key="1">
    <source>
        <dbReference type="EMBL" id="KAG0490839.1"/>
    </source>
</evidence>
<proteinExistence type="predicted"/>
<name>A0A835V7Y4_VANPL</name>
<dbReference type="InterPro" id="IPR011989">
    <property type="entry name" value="ARM-like"/>
</dbReference>
<evidence type="ECO:0000313" key="2">
    <source>
        <dbReference type="Proteomes" id="UP000639772"/>
    </source>
</evidence>
<dbReference type="PANTHER" id="PTHR12697">
    <property type="entry name" value="PBS LYASE HEAT-LIKE PROTEIN"/>
    <property type="match status" value="1"/>
</dbReference>
<dbReference type="SMART" id="SM00567">
    <property type="entry name" value="EZ_HEAT"/>
    <property type="match status" value="2"/>
</dbReference>
<dbReference type="OrthoDB" id="421002at2759"/>
<gene>
    <name evidence="1" type="ORF">HPP92_007702</name>
</gene>
<dbReference type="Gene3D" id="1.25.10.10">
    <property type="entry name" value="Leucine-rich Repeat Variant"/>
    <property type="match status" value="1"/>
</dbReference>
<comment type="caution">
    <text evidence="1">The sequence shown here is derived from an EMBL/GenBank/DDBJ whole genome shotgun (WGS) entry which is preliminary data.</text>
</comment>
<sequence length="177" mass="19813">MESNKLNALPETVEFLCKRLLDQSQPISERIRALFSLRNLSGDRPREALSRGSRSSGCNCYNGCYCPLESVWMEDSTLEVLETCELALRRIVDQKIAHKGYQASLKDLRFQSVDPALPASFDGSLDQLSEVLLNEEEEIYERYAALFALRNIGHDASVGVIIKALGAKSALLRHEAH</sequence>
<dbReference type="Pfam" id="PF03130">
    <property type="entry name" value="HEAT_PBS"/>
    <property type="match status" value="1"/>
</dbReference>
<dbReference type="InterPro" id="IPR004155">
    <property type="entry name" value="PBS_lyase_HEAT"/>
</dbReference>
<organism evidence="1 2">
    <name type="scientific">Vanilla planifolia</name>
    <name type="common">Vanilla</name>
    <dbReference type="NCBI Taxonomy" id="51239"/>
    <lineage>
        <taxon>Eukaryota</taxon>
        <taxon>Viridiplantae</taxon>
        <taxon>Streptophyta</taxon>
        <taxon>Embryophyta</taxon>
        <taxon>Tracheophyta</taxon>
        <taxon>Spermatophyta</taxon>
        <taxon>Magnoliopsida</taxon>
        <taxon>Liliopsida</taxon>
        <taxon>Asparagales</taxon>
        <taxon>Orchidaceae</taxon>
        <taxon>Vanilloideae</taxon>
        <taxon>Vanilleae</taxon>
        <taxon>Vanilla</taxon>
    </lineage>
</organism>
<dbReference type="Proteomes" id="UP000639772">
    <property type="component" value="Chromosome 3"/>
</dbReference>
<accession>A0A835V7Y4</accession>
<dbReference type="EMBL" id="JADCNM010000003">
    <property type="protein sequence ID" value="KAG0490839.1"/>
    <property type="molecule type" value="Genomic_DNA"/>
</dbReference>
<dbReference type="AlphaFoldDB" id="A0A835V7Y4"/>